<name>A0A410WVZ1_9BACL</name>
<evidence type="ECO:0000313" key="2">
    <source>
        <dbReference type="EMBL" id="QAV18417.1"/>
    </source>
</evidence>
<keyword evidence="4" id="KW-1185">Reference proteome</keyword>
<dbReference type="GeneID" id="95375596"/>
<dbReference type="AlphaFoldDB" id="A0A410WVZ1"/>
<sequence>MNKKLAIVLMGAAFLAGFMPFVAVKTKWFQPAAAQANADILVNLDQRDLKRLDELVGRFNRAQGDNLMVISPTIDSGPWIHDVYTDGTVIVWTVDNARDAYSSPKQKQTYTCASVEKIETSERYVLQLSKCGGGQNDKLPILDIEKNRER</sequence>
<organism evidence="2 3">
    <name type="scientific">Paenibacillus chitinolyticus</name>
    <dbReference type="NCBI Taxonomy" id="79263"/>
    <lineage>
        <taxon>Bacteria</taxon>
        <taxon>Bacillati</taxon>
        <taxon>Bacillota</taxon>
        <taxon>Bacilli</taxon>
        <taxon>Bacillales</taxon>
        <taxon>Paenibacillaceae</taxon>
        <taxon>Paenibacillus</taxon>
    </lineage>
</organism>
<reference evidence="2 3" key="1">
    <citation type="submission" date="2018-01" db="EMBL/GenBank/DDBJ databases">
        <title>The whole genome sequencing and assembly of Paenibacillus chitinolyticus KCCM 41400 strain.</title>
        <authorList>
            <person name="Kim J.-Y."/>
            <person name="Park M.-K."/>
            <person name="Lee Y.-J."/>
            <person name="Yi H."/>
            <person name="Bahn Y.-S."/>
            <person name="Kim J.F."/>
            <person name="Lee D.-W."/>
        </authorList>
    </citation>
    <scope>NUCLEOTIDE SEQUENCE [LARGE SCALE GENOMIC DNA]</scope>
    <source>
        <strain evidence="2 3">KCCM 41400</strain>
    </source>
</reference>
<dbReference type="Proteomes" id="UP001527202">
    <property type="component" value="Unassembled WGS sequence"/>
</dbReference>
<gene>
    <name evidence="1" type="ORF">M5X16_00875</name>
    <name evidence="2" type="ORF">PC41400_12325</name>
</gene>
<proteinExistence type="predicted"/>
<reference evidence="1 4" key="2">
    <citation type="submission" date="2022-05" db="EMBL/GenBank/DDBJ databases">
        <title>Genome Sequencing of Bee-Associated Microbes.</title>
        <authorList>
            <person name="Dunlap C."/>
        </authorList>
    </citation>
    <scope>NUCLEOTIDE SEQUENCE [LARGE SCALE GENOMIC DNA]</scope>
    <source>
        <strain evidence="1 4">NRRL B-23120</strain>
    </source>
</reference>
<dbReference type="EMBL" id="JAMDMJ010000001">
    <property type="protein sequence ID" value="MCY9594331.1"/>
    <property type="molecule type" value="Genomic_DNA"/>
</dbReference>
<dbReference type="OrthoDB" id="2616460at2"/>
<dbReference type="Proteomes" id="UP000288943">
    <property type="component" value="Chromosome"/>
</dbReference>
<dbReference type="KEGG" id="pchi:PC41400_12325"/>
<evidence type="ECO:0000313" key="1">
    <source>
        <dbReference type="EMBL" id="MCY9594331.1"/>
    </source>
</evidence>
<evidence type="ECO:0000313" key="4">
    <source>
        <dbReference type="Proteomes" id="UP001527202"/>
    </source>
</evidence>
<protein>
    <submittedName>
        <fullName evidence="2">DUF4362 domain-containing protein</fullName>
    </submittedName>
</protein>
<accession>A0A410WVZ1</accession>
<dbReference type="RefSeq" id="WP_042228304.1">
    <property type="nucleotide sequence ID" value="NZ_CP026520.1"/>
</dbReference>
<evidence type="ECO:0000313" key="3">
    <source>
        <dbReference type="Proteomes" id="UP000288943"/>
    </source>
</evidence>
<dbReference type="EMBL" id="CP026520">
    <property type="protein sequence ID" value="QAV18417.1"/>
    <property type="molecule type" value="Genomic_DNA"/>
</dbReference>